<dbReference type="InterPro" id="IPR043899">
    <property type="entry name" value="DUF5789"/>
</dbReference>
<reference evidence="1 2" key="1">
    <citation type="journal article" date="2019" name="Int. J. Syst. Evol. Microbiol.">
        <title>The Global Catalogue of Microorganisms (GCM) 10K type strain sequencing project: providing services to taxonomists for standard genome sequencing and annotation.</title>
        <authorList>
            <consortium name="The Broad Institute Genomics Platform"/>
            <consortium name="The Broad Institute Genome Sequencing Center for Infectious Disease"/>
            <person name="Wu L."/>
            <person name="Ma J."/>
        </authorList>
    </citation>
    <scope>NUCLEOTIDE SEQUENCE [LARGE SCALE GENOMIC DNA]</scope>
    <source>
        <strain evidence="1 2">PSR21</strain>
    </source>
</reference>
<dbReference type="AlphaFoldDB" id="A0ABD6A926"/>
<name>A0ABD6A926_9EURY</name>
<keyword evidence="2" id="KW-1185">Reference proteome</keyword>
<dbReference type="Pfam" id="PF19102">
    <property type="entry name" value="DUF5789"/>
    <property type="match status" value="1"/>
</dbReference>
<sequence>MRLFTDANEKLDAHNYPATTEDLIEAYGDLELDLPNGSETVGEALRSVPDEVFSDADDARYALYSGVSSKAIGRKFYSDRDPYAVGEFGPEQVSF</sequence>
<dbReference type="Proteomes" id="UP001596547">
    <property type="component" value="Unassembled WGS sequence"/>
</dbReference>
<dbReference type="EMBL" id="JBHTBF010000002">
    <property type="protein sequence ID" value="MFC7316875.1"/>
    <property type="molecule type" value="Genomic_DNA"/>
</dbReference>
<proteinExistence type="predicted"/>
<evidence type="ECO:0000313" key="2">
    <source>
        <dbReference type="Proteomes" id="UP001596547"/>
    </source>
</evidence>
<organism evidence="1 2">
    <name type="scientific">Halomarina halobia</name>
    <dbReference type="NCBI Taxonomy" id="3033386"/>
    <lineage>
        <taxon>Archaea</taxon>
        <taxon>Methanobacteriati</taxon>
        <taxon>Methanobacteriota</taxon>
        <taxon>Stenosarchaea group</taxon>
        <taxon>Halobacteria</taxon>
        <taxon>Halobacteriales</taxon>
        <taxon>Natronomonadaceae</taxon>
        <taxon>Halomarina</taxon>
    </lineage>
</organism>
<evidence type="ECO:0000313" key="1">
    <source>
        <dbReference type="EMBL" id="MFC7316875.1"/>
    </source>
</evidence>
<accession>A0ABD6A926</accession>
<dbReference type="RefSeq" id="WP_276303864.1">
    <property type="nucleotide sequence ID" value="NZ_CP119992.1"/>
</dbReference>
<protein>
    <submittedName>
        <fullName evidence="1">DUF2795 domain-containing protein</fullName>
    </submittedName>
</protein>
<comment type="caution">
    <text evidence="1">The sequence shown here is derived from an EMBL/GenBank/DDBJ whole genome shotgun (WGS) entry which is preliminary data.</text>
</comment>
<gene>
    <name evidence="1" type="ORF">ACFQPE_08720</name>
</gene>
<dbReference type="GeneID" id="79316472"/>